<evidence type="ECO:0000256" key="6">
    <source>
        <dbReference type="ARBA" id="ARBA00025211"/>
    </source>
</evidence>
<dbReference type="InterPro" id="IPR000089">
    <property type="entry name" value="Biotin_lipoyl"/>
</dbReference>
<dbReference type="SUPFAM" id="SSF52777">
    <property type="entry name" value="CoA-dependent acyltransferases"/>
    <property type="match status" value="1"/>
</dbReference>
<evidence type="ECO:0000256" key="2">
    <source>
        <dbReference type="ARBA" id="ARBA00011484"/>
    </source>
</evidence>
<evidence type="ECO:0000256" key="1">
    <source>
        <dbReference type="ARBA" id="ARBA00007317"/>
    </source>
</evidence>
<sequence length="482" mass="49366">MATNILMPALSPTMTEGTLARWLKKEGDQVKSGDIIAEIETDKATMEVEAVDEGILGKILVGDGTQGVKVNDPIAVLVEPGESVGDAPAPKAPEGKAPEGKAPAPQGSEAPEPAQSASQAPAIEAIKASGGTVAGAAEQPVAMPAPQPSGPAPKPNGHDQAAAGERVFASPLARRMAQQAGLDLGALRGSGPGGRIVKSDIEAALAKGPAATSQGAPQGGPKAAPQAAAPAPQPAAAPAPKPAAPPPTVTAPHKAVPNSTIRKVIARRLSEAKQTIPHFYVSMDFEIDALLKLRADLNGKSAKDGPGAFKLSVNDMVIKAVAAVLRRFPTVNAMWTEEAILQFEDVDISVAVSTPTGLITPIIRKADQKGLSTISNEMKELASRAKANKLKPEEFQGGGFSISNMGMYGVKDFSAIINPPQAGILAVAAGEQRPVVKGGQLAVATVMTCTLSVDHRVIDGALAAEFLQALKGVIEDPLSLML</sequence>
<accession>A0A327M054</accession>
<dbReference type="GO" id="GO:0006086">
    <property type="term" value="P:pyruvate decarboxylation to acetyl-CoA"/>
    <property type="evidence" value="ECO:0007669"/>
    <property type="project" value="InterPro"/>
</dbReference>
<evidence type="ECO:0000256" key="7">
    <source>
        <dbReference type="ARBA" id="ARBA00048370"/>
    </source>
</evidence>
<feature type="compositionally biased region" description="Pro residues" evidence="9">
    <location>
        <begin position="231"/>
        <end position="249"/>
    </location>
</feature>
<evidence type="ECO:0000256" key="9">
    <source>
        <dbReference type="SAM" id="MobiDB-lite"/>
    </source>
</evidence>
<dbReference type="FunFam" id="2.40.50.100:FF:000010">
    <property type="entry name" value="Acetyltransferase component of pyruvate dehydrogenase complex"/>
    <property type="match status" value="1"/>
</dbReference>
<feature type="region of interest" description="Disordered" evidence="9">
    <location>
        <begin position="141"/>
        <end position="162"/>
    </location>
</feature>
<dbReference type="PROSITE" id="PS00189">
    <property type="entry name" value="LIPOYL"/>
    <property type="match status" value="1"/>
</dbReference>
<evidence type="ECO:0000259" key="10">
    <source>
        <dbReference type="PROSITE" id="PS50968"/>
    </source>
</evidence>
<comment type="subunit">
    <text evidence="2">Forms a 24-polypeptide structural core with octahedral symmetry.</text>
</comment>
<dbReference type="PANTHER" id="PTHR23151:SF90">
    <property type="entry name" value="DIHYDROLIPOYLLYSINE-RESIDUE ACETYLTRANSFERASE COMPONENT OF PYRUVATE DEHYDROGENASE COMPLEX, MITOCHONDRIAL-RELATED"/>
    <property type="match status" value="1"/>
</dbReference>
<feature type="region of interest" description="Disordered" evidence="9">
    <location>
        <begin position="81"/>
        <end position="120"/>
    </location>
</feature>
<dbReference type="InterPro" id="IPR011053">
    <property type="entry name" value="Single_hybrid_motif"/>
</dbReference>
<name>A0A327M054_9PROT</name>
<comment type="caution">
    <text evidence="12">The sequence shown here is derived from an EMBL/GenBank/DDBJ whole genome shotgun (WGS) entry which is preliminary data.</text>
</comment>
<keyword evidence="3 8" id="KW-0808">Transferase</keyword>
<evidence type="ECO:0000256" key="4">
    <source>
        <dbReference type="ARBA" id="ARBA00022823"/>
    </source>
</evidence>
<dbReference type="Pfam" id="PF00364">
    <property type="entry name" value="Biotin_lipoyl"/>
    <property type="match status" value="1"/>
</dbReference>
<dbReference type="InterPro" id="IPR006257">
    <property type="entry name" value="LAT1"/>
</dbReference>
<keyword evidence="12" id="KW-0670">Pyruvate</keyword>
<keyword evidence="13" id="KW-1185">Reference proteome</keyword>
<feature type="compositionally biased region" description="Low complexity" evidence="9">
    <location>
        <begin position="100"/>
        <end position="120"/>
    </location>
</feature>
<dbReference type="Pfam" id="PF00198">
    <property type="entry name" value="2-oxoacid_dh"/>
    <property type="match status" value="1"/>
</dbReference>
<dbReference type="InterPro" id="IPR004167">
    <property type="entry name" value="PSBD"/>
</dbReference>
<evidence type="ECO:0000313" key="12">
    <source>
        <dbReference type="EMBL" id="RAI56280.1"/>
    </source>
</evidence>
<feature type="region of interest" description="Disordered" evidence="9">
    <location>
        <begin position="208"/>
        <end position="256"/>
    </location>
</feature>
<evidence type="ECO:0000313" key="13">
    <source>
        <dbReference type="Proteomes" id="UP000249065"/>
    </source>
</evidence>
<protein>
    <recommendedName>
        <fullName evidence="8">Acetyltransferase component of pyruvate dehydrogenase complex</fullName>
        <ecNumber evidence="8">2.3.1.12</ecNumber>
    </recommendedName>
</protein>
<proteinExistence type="inferred from homology"/>
<dbReference type="Pfam" id="PF02817">
    <property type="entry name" value="E3_binding"/>
    <property type="match status" value="1"/>
</dbReference>
<feature type="compositionally biased region" description="Pro residues" evidence="9">
    <location>
        <begin position="143"/>
        <end position="154"/>
    </location>
</feature>
<feature type="domain" description="Peripheral subunit-binding (PSBD)" evidence="11">
    <location>
        <begin position="168"/>
        <end position="205"/>
    </location>
</feature>
<dbReference type="InterPro" id="IPR001078">
    <property type="entry name" value="2-oxoacid_DH_actylTfrase"/>
</dbReference>
<dbReference type="FunFam" id="3.30.559.10:FF:000003">
    <property type="entry name" value="Acetyltransferase component of pyruvate dehydrogenase complex"/>
    <property type="match status" value="1"/>
</dbReference>
<dbReference type="AlphaFoldDB" id="A0A327M054"/>
<evidence type="ECO:0000256" key="5">
    <source>
        <dbReference type="ARBA" id="ARBA00023315"/>
    </source>
</evidence>
<comment type="function">
    <text evidence="6">The pyruvate dehydrogenase complex catalyzes the overall conversion of pyruvate to acetyl-CoA and CO(2). It contains multiple copies of three enzymatic components: pyruvate dehydrogenase (E1), dihydrolipoamide acetyltransferase (E2) and lipoamide dehydrogenase (E3).</text>
</comment>
<dbReference type="CDD" id="cd06849">
    <property type="entry name" value="lipoyl_domain"/>
    <property type="match status" value="1"/>
</dbReference>
<organism evidence="12 13">
    <name type="scientific">Roseicella frigidaeris</name>
    <dbReference type="NCBI Taxonomy" id="2230885"/>
    <lineage>
        <taxon>Bacteria</taxon>
        <taxon>Pseudomonadati</taxon>
        <taxon>Pseudomonadota</taxon>
        <taxon>Alphaproteobacteria</taxon>
        <taxon>Acetobacterales</taxon>
        <taxon>Roseomonadaceae</taxon>
        <taxon>Roseicella</taxon>
    </lineage>
</organism>
<dbReference type="Proteomes" id="UP000249065">
    <property type="component" value="Unassembled WGS sequence"/>
</dbReference>
<dbReference type="RefSeq" id="WP_111472025.1">
    <property type="nucleotide sequence ID" value="NZ_QLIX01000024.1"/>
</dbReference>
<comment type="catalytic activity">
    <reaction evidence="7 8">
        <text>N(6)-[(R)-dihydrolipoyl]-L-lysyl-[protein] + acetyl-CoA = N(6)-[(R)-S(8)-acetyldihydrolipoyl]-L-lysyl-[protein] + CoA</text>
        <dbReference type="Rhea" id="RHEA:17017"/>
        <dbReference type="Rhea" id="RHEA-COMP:10475"/>
        <dbReference type="Rhea" id="RHEA-COMP:10478"/>
        <dbReference type="ChEBI" id="CHEBI:57287"/>
        <dbReference type="ChEBI" id="CHEBI:57288"/>
        <dbReference type="ChEBI" id="CHEBI:83100"/>
        <dbReference type="ChEBI" id="CHEBI:83111"/>
        <dbReference type="EC" id="2.3.1.12"/>
    </reaction>
</comment>
<feature type="compositionally biased region" description="Low complexity" evidence="9">
    <location>
        <begin position="215"/>
        <end position="230"/>
    </location>
</feature>
<dbReference type="EC" id="2.3.1.12" evidence="8"/>
<dbReference type="InterPro" id="IPR023213">
    <property type="entry name" value="CAT-like_dom_sf"/>
</dbReference>
<dbReference type="NCBIfam" id="TIGR01349">
    <property type="entry name" value="PDHac_trf_mito"/>
    <property type="match status" value="1"/>
</dbReference>
<gene>
    <name evidence="12" type="ORF">DOO78_21980</name>
</gene>
<keyword evidence="4 8" id="KW-0450">Lipoyl</keyword>
<comment type="similarity">
    <text evidence="1 8">Belongs to the 2-oxoacid dehydrogenase family.</text>
</comment>
<dbReference type="PANTHER" id="PTHR23151">
    <property type="entry name" value="DIHYDROLIPOAMIDE ACETYL/SUCCINYL-TRANSFERASE-RELATED"/>
    <property type="match status" value="1"/>
</dbReference>
<dbReference type="GO" id="GO:0045254">
    <property type="term" value="C:pyruvate dehydrogenase complex"/>
    <property type="evidence" value="ECO:0007669"/>
    <property type="project" value="UniProtKB-UniRule"/>
</dbReference>
<dbReference type="InterPro" id="IPR003016">
    <property type="entry name" value="2-oxoA_DH_lipoyl-BS"/>
</dbReference>
<evidence type="ECO:0000256" key="8">
    <source>
        <dbReference type="RuleBase" id="RU361137"/>
    </source>
</evidence>
<dbReference type="GO" id="GO:0004742">
    <property type="term" value="F:dihydrolipoyllysine-residue acetyltransferase activity"/>
    <property type="evidence" value="ECO:0007669"/>
    <property type="project" value="UniProtKB-UniRule"/>
</dbReference>
<dbReference type="PROSITE" id="PS50968">
    <property type="entry name" value="BIOTINYL_LIPOYL"/>
    <property type="match status" value="1"/>
</dbReference>
<dbReference type="InterPro" id="IPR036625">
    <property type="entry name" value="E3-bd_dom_sf"/>
</dbReference>
<keyword evidence="5 8" id="KW-0012">Acyltransferase</keyword>
<dbReference type="SUPFAM" id="SSF47005">
    <property type="entry name" value="Peripheral subunit-binding domain of 2-oxo acid dehydrogenase complex"/>
    <property type="match status" value="1"/>
</dbReference>
<feature type="domain" description="Lipoyl-binding" evidence="10">
    <location>
        <begin position="2"/>
        <end position="78"/>
    </location>
</feature>
<reference evidence="13" key="1">
    <citation type="submission" date="2018-06" db="EMBL/GenBank/DDBJ databases">
        <authorList>
            <person name="Khan S.A."/>
        </authorList>
    </citation>
    <scope>NUCLEOTIDE SEQUENCE [LARGE SCALE GENOMIC DNA]</scope>
    <source>
        <strain evidence="13">DB-1506</strain>
    </source>
</reference>
<dbReference type="Gene3D" id="4.10.320.10">
    <property type="entry name" value="E3-binding domain"/>
    <property type="match status" value="1"/>
</dbReference>
<dbReference type="Gene3D" id="3.30.559.10">
    <property type="entry name" value="Chloramphenicol acetyltransferase-like domain"/>
    <property type="match status" value="1"/>
</dbReference>
<evidence type="ECO:0000259" key="11">
    <source>
        <dbReference type="PROSITE" id="PS51826"/>
    </source>
</evidence>
<dbReference type="SUPFAM" id="SSF51230">
    <property type="entry name" value="Single hybrid motif"/>
    <property type="match status" value="1"/>
</dbReference>
<dbReference type="InterPro" id="IPR045257">
    <property type="entry name" value="E2/Pdx1"/>
</dbReference>
<dbReference type="OrthoDB" id="9805770at2"/>
<comment type="cofactor">
    <cofactor evidence="8">
        <name>(R)-lipoate</name>
        <dbReference type="ChEBI" id="CHEBI:83088"/>
    </cofactor>
    <text evidence="8">Binds 1 lipoyl cofactor covalently.</text>
</comment>
<dbReference type="PROSITE" id="PS51826">
    <property type="entry name" value="PSBD"/>
    <property type="match status" value="1"/>
</dbReference>
<dbReference type="EMBL" id="QLIX01000024">
    <property type="protein sequence ID" value="RAI56280.1"/>
    <property type="molecule type" value="Genomic_DNA"/>
</dbReference>
<dbReference type="Gene3D" id="2.40.50.100">
    <property type="match status" value="1"/>
</dbReference>
<evidence type="ECO:0000256" key="3">
    <source>
        <dbReference type="ARBA" id="ARBA00022679"/>
    </source>
</evidence>